<evidence type="ECO:0000313" key="2">
    <source>
        <dbReference type="EMBL" id="QIZ76390.1"/>
    </source>
</evidence>
<proteinExistence type="predicted"/>
<dbReference type="EMBL" id="CP051180">
    <property type="protein sequence ID" value="QIZ76390.1"/>
    <property type="molecule type" value="Genomic_DNA"/>
</dbReference>
<dbReference type="KEGG" id="fes:HER31_05665"/>
<accession>A0A6H1UCS7</accession>
<sequence>MNRTAYWHEMISKRNIGALDELLADNATFHSPVVHTPQEGKPLVKLYLSSAFSVLLNDSFSYVREVESGTNTILEFQLQLNGISVNGVDMIEWDDNGQIKDFKVMLRPLKGMQQVQIEMAKMLEKAKSKG</sequence>
<feature type="domain" description="SnoaL-like" evidence="1">
    <location>
        <begin position="7"/>
        <end position="100"/>
    </location>
</feature>
<gene>
    <name evidence="2" type="ORF">HER31_05665</name>
</gene>
<protein>
    <submittedName>
        <fullName evidence="2">Nuclear transport factor 2 family protein</fullName>
    </submittedName>
</protein>
<organism evidence="2 3">
    <name type="scientific">Ferrimonas lipolytica</name>
    <dbReference type="NCBI Taxonomy" id="2724191"/>
    <lineage>
        <taxon>Bacteria</taxon>
        <taxon>Pseudomonadati</taxon>
        <taxon>Pseudomonadota</taxon>
        <taxon>Gammaproteobacteria</taxon>
        <taxon>Alteromonadales</taxon>
        <taxon>Ferrimonadaceae</taxon>
        <taxon>Ferrimonas</taxon>
    </lineage>
</organism>
<name>A0A6H1UCS7_9GAMM</name>
<dbReference type="Proteomes" id="UP000501602">
    <property type="component" value="Chromosome"/>
</dbReference>
<evidence type="ECO:0000313" key="3">
    <source>
        <dbReference type="Proteomes" id="UP000501602"/>
    </source>
</evidence>
<dbReference type="AlphaFoldDB" id="A0A6H1UCS7"/>
<dbReference type="Gene3D" id="3.10.450.50">
    <property type="match status" value="1"/>
</dbReference>
<dbReference type="RefSeq" id="WP_168659652.1">
    <property type="nucleotide sequence ID" value="NZ_CP051180.1"/>
</dbReference>
<dbReference type="SUPFAM" id="SSF54427">
    <property type="entry name" value="NTF2-like"/>
    <property type="match status" value="1"/>
</dbReference>
<dbReference type="InterPro" id="IPR032710">
    <property type="entry name" value="NTF2-like_dom_sf"/>
</dbReference>
<dbReference type="InterPro" id="IPR037401">
    <property type="entry name" value="SnoaL-like"/>
</dbReference>
<keyword evidence="3" id="KW-1185">Reference proteome</keyword>
<reference evidence="2 3" key="1">
    <citation type="submission" date="2020-04" db="EMBL/GenBank/DDBJ databases">
        <title>Ferrimonas sp. S7 isolated from sea water.</title>
        <authorList>
            <person name="Bae S.S."/>
            <person name="Baek K."/>
        </authorList>
    </citation>
    <scope>NUCLEOTIDE SEQUENCE [LARGE SCALE GENOMIC DNA]</scope>
    <source>
        <strain evidence="2 3">S7</strain>
    </source>
</reference>
<dbReference type="Pfam" id="PF12680">
    <property type="entry name" value="SnoaL_2"/>
    <property type="match status" value="1"/>
</dbReference>
<evidence type="ECO:0000259" key="1">
    <source>
        <dbReference type="Pfam" id="PF12680"/>
    </source>
</evidence>